<dbReference type="EMBL" id="CACRZD030000011">
    <property type="protein sequence ID" value="CAA6668077.1"/>
    <property type="molecule type" value="Genomic_DNA"/>
</dbReference>
<feature type="compositionally biased region" description="Polar residues" evidence="1">
    <location>
        <begin position="31"/>
        <end position="44"/>
    </location>
</feature>
<sequence>MRNRNPRRLRPTHWPSRKVGGTGRPKGRPATGSTGYLRSPSTMQSIKENVSSIIRVNTKH</sequence>
<protein>
    <submittedName>
        <fullName evidence="2">Uncharacterized protein</fullName>
    </submittedName>
</protein>
<dbReference type="Proteomes" id="UP001189122">
    <property type="component" value="Unassembled WGS sequence"/>
</dbReference>
<reference evidence="2 3" key="1">
    <citation type="submission" date="2019-12" db="EMBL/GenBank/DDBJ databases">
        <authorList>
            <person name="Scholz U."/>
            <person name="Mascher M."/>
            <person name="Fiebig A."/>
        </authorList>
    </citation>
    <scope>NUCLEOTIDE SEQUENCE</scope>
</reference>
<organism evidence="2">
    <name type="scientific">Spirodela intermedia</name>
    <name type="common">Intermediate duckweed</name>
    <dbReference type="NCBI Taxonomy" id="51605"/>
    <lineage>
        <taxon>Eukaryota</taxon>
        <taxon>Viridiplantae</taxon>
        <taxon>Streptophyta</taxon>
        <taxon>Embryophyta</taxon>
        <taxon>Tracheophyta</taxon>
        <taxon>Spermatophyta</taxon>
        <taxon>Magnoliopsida</taxon>
        <taxon>Liliopsida</taxon>
        <taxon>Araceae</taxon>
        <taxon>Lemnoideae</taxon>
        <taxon>Spirodela</taxon>
    </lineage>
</organism>
<accession>A0A7I8JD61</accession>
<evidence type="ECO:0000313" key="2">
    <source>
        <dbReference type="EMBL" id="CAA2628830.1"/>
    </source>
</evidence>
<dbReference type="EMBL" id="LR743598">
    <property type="protein sequence ID" value="CAA2628830.1"/>
    <property type="molecule type" value="Genomic_DNA"/>
</dbReference>
<dbReference type="AlphaFoldDB" id="A0A7I8JD61"/>
<name>A0A7I8JD61_SPIIN</name>
<evidence type="ECO:0000313" key="3">
    <source>
        <dbReference type="Proteomes" id="UP001189122"/>
    </source>
</evidence>
<feature type="region of interest" description="Disordered" evidence="1">
    <location>
        <begin position="1"/>
        <end position="44"/>
    </location>
</feature>
<keyword evidence="3" id="KW-1185">Reference proteome</keyword>
<gene>
    <name evidence="2" type="ORF">SI7747_11014471</name>
</gene>
<evidence type="ECO:0000256" key="1">
    <source>
        <dbReference type="SAM" id="MobiDB-lite"/>
    </source>
</evidence>
<proteinExistence type="predicted"/>
<feature type="compositionally biased region" description="Basic residues" evidence="1">
    <location>
        <begin position="1"/>
        <end position="11"/>
    </location>
</feature>